<accession>A0ABP6TVE6</accession>
<organism evidence="1 2">
    <name type="scientific">Streptomyces prasinosporus</name>
    <dbReference type="NCBI Taxonomy" id="68256"/>
    <lineage>
        <taxon>Bacteria</taxon>
        <taxon>Bacillati</taxon>
        <taxon>Actinomycetota</taxon>
        <taxon>Actinomycetes</taxon>
        <taxon>Kitasatosporales</taxon>
        <taxon>Streptomycetaceae</taxon>
        <taxon>Streptomyces</taxon>
        <taxon>Streptomyces albogriseolus group</taxon>
    </lineage>
</organism>
<keyword evidence="2" id="KW-1185">Reference proteome</keyword>
<comment type="caution">
    <text evidence="1">The sequence shown here is derived from an EMBL/GenBank/DDBJ whole genome shotgun (WGS) entry which is preliminary data.</text>
</comment>
<evidence type="ECO:0000313" key="2">
    <source>
        <dbReference type="Proteomes" id="UP001501455"/>
    </source>
</evidence>
<dbReference type="EMBL" id="BAAAXF010000036">
    <property type="protein sequence ID" value="GAA3498101.1"/>
    <property type="molecule type" value="Genomic_DNA"/>
</dbReference>
<name>A0ABP6TVE6_9ACTN</name>
<gene>
    <name evidence="1" type="ORF">GCM10019016_052040</name>
</gene>
<dbReference type="Proteomes" id="UP001501455">
    <property type="component" value="Unassembled WGS sequence"/>
</dbReference>
<reference evidence="2" key="1">
    <citation type="journal article" date="2019" name="Int. J. Syst. Evol. Microbiol.">
        <title>The Global Catalogue of Microorganisms (GCM) 10K type strain sequencing project: providing services to taxonomists for standard genome sequencing and annotation.</title>
        <authorList>
            <consortium name="The Broad Institute Genomics Platform"/>
            <consortium name="The Broad Institute Genome Sequencing Center for Infectious Disease"/>
            <person name="Wu L."/>
            <person name="Ma J."/>
        </authorList>
    </citation>
    <scope>NUCLEOTIDE SEQUENCE [LARGE SCALE GENOMIC DNA]</scope>
    <source>
        <strain evidence="2">JCM 4816</strain>
    </source>
</reference>
<proteinExistence type="predicted"/>
<protein>
    <submittedName>
        <fullName evidence="1">Uncharacterized protein</fullName>
    </submittedName>
</protein>
<sequence length="77" mass="9115">MREARVSDYIHCPNCDDKLHPFSRVNRTEAAHINEERGVTDGHGWWRCENRTAKGRCLWVQPHWHQAKGFSLPESFR</sequence>
<evidence type="ECO:0000313" key="1">
    <source>
        <dbReference type="EMBL" id="GAA3498101.1"/>
    </source>
</evidence>